<evidence type="ECO:0000256" key="4">
    <source>
        <dbReference type="ARBA" id="ARBA00022840"/>
    </source>
</evidence>
<dbReference type="NCBIfam" id="NF002204">
    <property type="entry name" value="PRK01077.1"/>
    <property type="match status" value="1"/>
</dbReference>
<comment type="pathway">
    <text evidence="7">Cofactor biosynthesis; adenosylcobalamin biosynthesis; cob(II)yrinate a,c-diamide from sirohydrochlorin (anaerobic route): step 10/10.</text>
</comment>
<evidence type="ECO:0000256" key="3">
    <source>
        <dbReference type="ARBA" id="ARBA00022741"/>
    </source>
</evidence>
<comment type="domain">
    <text evidence="7">Comprises of two domains. The C-terminal domain contains the binding site for glutamine and catalyzes the hydrolysis of this substrate to glutamate and ammonia. The N-terminal domain is anticipated to bind ATP and cobyrinate and catalyzes the ultimate synthesis of the diamide product. The ammonia produced via the glutaminase domain is probably translocated to the adjacent domain via a molecular tunnel, where it reacts with an activated intermediate.</text>
</comment>
<dbReference type="HAMAP" id="MF_00027">
    <property type="entry name" value="CobB_CbiA"/>
    <property type="match status" value="1"/>
</dbReference>
<dbReference type="CDD" id="cd03130">
    <property type="entry name" value="GATase1_CobB"/>
    <property type="match status" value="1"/>
</dbReference>
<dbReference type="NCBIfam" id="TIGR00379">
    <property type="entry name" value="cobB"/>
    <property type="match status" value="1"/>
</dbReference>
<feature type="active site" description="Nucleophile" evidence="7">
    <location>
        <position position="329"/>
    </location>
</feature>
<dbReference type="Gene3D" id="3.40.50.880">
    <property type="match status" value="1"/>
</dbReference>
<evidence type="ECO:0000256" key="2">
    <source>
        <dbReference type="ARBA" id="ARBA00022598"/>
    </source>
</evidence>
<comment type="similarity">
    <text evidence="7">Belongs to the CobB/CbiA family.</text>
</comment>
<dbReference type="PANTHER" id="PTHR43873">
    <property type="entry name" value="COBYRINATE A,C-DIAMIDE SYNTHASE"/>
    <property type="match status" value="1"/>
</dbReference>
<comment type="miscellaneous">
    <text evidence="7">The a and c carboxylates of cobyrinate are activated for nucleophilic attack via formation of a phosphorylated intermediate by ATP. CbiA catalyzes first the amidation of the c-carboxylate, and then that of the a-carboxylate.</text>
</comment>
<keyword evidence="2 7" id="KW-0436">Ligase</keyword>
<keyword evidence="5 7" id="KW-0460">Magnesium</keyword>
<dbReference type="PROSITE" id="PS51274">
    <property type="entry name" value="GATASE_COBBQ"/>
    <property type="match status" value="1"/>
</dbReference>
<comment type="cofactor">
    <cofactor evidence="1 7">
        <name>Mg(2+)</name>
        <dbReference type="ChEBI" id="CHEBI:18420"/>
    </cofactor>
</comment>
<dbReference type="EMBL" id="JACHFH010000013">
    <property type="protein sequence ID" value="MBB5336162.1"/>
    <property type="molecule type" value="Genomic_DNA"/>
</dbReference>
<evidence type="ECO:0000256" key="7">
    <source>
        <dbReference type="HAMAP-Rule" id="MF_00027"/>
    </source>
</evidence>
<reference evidence="10 11" key="1">
    <citation type="submission" date="2020-08" db="EMBL/GenBank/DDBJ databases">
        <title>Genomic Encyclopedia of Type Strains, Phase IV (KMG-IV): sequencing the most valuable type-strain genomes for metagenomic binning, comparative biology and taxonomic classification.</title>
        <authorList>
            <person name="Goeker M."/>
        </authorList>
    </citation>
    <scope>NUCLEOTIDE SEQUENCE [LARGE SCALE GENOMIC DNA]</scope>
    <source>
        <strain evidence="10 11">DSM 24661</strain>
    </source>
</reference>
<dbReference type="Pfam" id="PF07685">
    <property type="entry name" value="GATase_3"/>
    <property type="match status" value="1"/>
</dbReference>
<dbReference type="GO" id="GO:0005524">
    <property type="term" value="F:ATP binding"/>
    <property type="evidence" value="ECO:0007669"/>
    <property type="project" value="UniProtKB-UniRule"/>
</dbReference>
<dbReference type="InterPro" id="IPR002586">
    <property type="entry name" value="CobQ/CobB/MinD/ParA_Nub-bd_dom"/>
</dbReference>
<evidence type="ECO:0000259" key="8">
    <source>
        <dbReference type="Pfam" id="PF01656"/>
    </source>
</evidence>
<dbReference type="Proteomes" id="UP000559117">
    <property type="component" value="Unassembled WGS sequence"/>
</dbReference>
<feature type="site" description="Increases nucleophilicity of active site Cys" evidence="7">
    <location>
        <position position="433"/>
    </location>
</feature>
<protein>
    <recommendedName>
        <fullName evidence="7">Cobyrinate a,c-diamide synthase</fullName>
        <ecNumber evidence="7">6.3.5.11</ecNumber>
    </recommendedName>
    <alternativeName>
        <fullName evidence="7">Cobyrinic acid a,c-diamide synthetase</fullName>
    </alternativeName>
</protein>
<feature type="domain" description="CobQ/CobB/MinD/ParA nucleotide binding" evidence="8">
    <location>
        <begin position="8"/>
        <end position="191"/>
    </location>
</feature>
<keyword evidence="4 7" id="KW-0067">ATP-binding</keyword>
<name>A0A840UPN2_9FIRM</name>
<keyword evidence="6 7" id="KW-0315">Glutamine amidotransferase</keyword>
<evidence type="ECO:0000313" key="10">
    <source>
        <dbReference type="EMBL" id="MBB5336162.1"/>
    </source>
</evidence>
<dbReference type="RefSeq" id="WP_183860846.1">
    <property type="nucleotide sequence ID" value="NZ_JACHFH010000013.1"/>
</dbReference>
<evidence type="ECO:0000259" key="9">
    <source>
        <dbReference type="Pfam" id="PF07685"/>
    </source>
</evidence>
<dbReference type="Pfam" id="PF01656">
    <property type="entry name" value="CbiA"/>
    <property type="match status" value="1"/>
</dbReference>
<dbReference type="SUPFAM" id="SSF52540">
    <property type="entry name" value="P-loop containing nucleoside triphosphate hydrolases"/>
    <property type="match status" value="1"/>
</dbReference>
<gene>
    <name evidence="7" type="primary">cbiA</name>
    <name evidence="10" type="ORF">HNR32_001306</name>
</gene>
<dbReference type="InterPro" id="IPR004484">
    <property type="entry name" value="CbiA/CobB_synth"/>
</dbReference>
<keyword evidence="11" id="KW-1185">Reference proteome</keyword>
<evidence type="ECO:0000256" key="1">
    <source>
        <dbReference type="ARBA" id="ARBA00001946"/>
    </source>
</evidence>
<dbReference type="GO" id="GO:0009236">
    <property type="term" value="P:cobalamin biosynthetic process"/>
    <property type="evidence" value="ECO:0007669"/>
    <property type="project" value="UniProtKB-UniRule"/>
</dbReference>
<dbReference type="Gene3D" id="3.40.50.300">
    <property type="entry name" value="P-loop containing nucleotide triphosphate hydrolases"/>
    <property type="match status" value="1"/>
</dbReference>
<feature type="domain" description="CobB/CobQ-like glutamine amidotransferase" evidence="9">
    <location>
        <begin position="247"/>
        <end position="438"/>
    </location>
</feature>
<comment type="catalytic activity">
    <reaction evidence="7">
        <text>cob(II)yrinate + 2 L-glutamine + 2 ATP + 2 H2O = cob(II)yrinate a,c diamide + 2 L-glutamate + 2 ADP + 2 phosphate + 2 H(+)</text>
        <dbReference type="Rhea" id="RHEA:26289"/>
        <dbReference type="ChEBI" id="CHEBI:15377"/>
        <dbReference type="ChEBI" id="CHEBI:15378"/>
        <dbReference type="ChEBI" id="CHEBI:29985"/>
        <dbReference type="ChEBI" id="CHEBI:30616"/>
        <dbReference type="ChEBI" id="CHEBI:43474"/>
        <dbReference type="ChEBI" id="CHEBI:58359"/>
        <dbReference type="ChEBI" id="CHEBI:58537"/>
        <dbReference type="ChEBI" id="CHEBI:58894"/>
        <dbReference type="ChEBI" id="CHEBI:456216"/>
        <dbReference type="EC" id="6.3.5.11"/>
    </reaction>
</comment>
<dbReference type="AlphaFoldDB" id="A0A840UPN2"/>
<dbReference type="GO" id="GO:0042242">
    <property type="term" value="F:cobyrinic acid a,c-diamide synthase activity"/>
    <property type="evidence" value="ECO:0007669"/>
    <property type="project" value="UniProtKB-UniRule"/>
</dbReference>
<dbReference type="UniPathway" id="UPA00148">
    <property type="reaction ID" value="UER00231"/>
</dbReference>
<dbReference type="PANTHER" id="PTHR43873:SF1">
    <property type="entry name" value="COBYRINATE A,C-DIAMIDE SYNTHASE"/>
    <property type="match status" value="1"/>
</dbReference>
<dbReference type="CDD" id="cd05388">
    <property type="entry name" value="CobB_N"/>
    <property type="match status" value="1"/>
</dbReference>
<sequence>MKYNIPRIVLAAPQSSSGKTTIVTGILRALRNKKMQVQPYKIGPDYIDPSYHALAAGRAGHNLDTWLVAEEKIDELFIKTSHTADISIIEGVMGLYDGGKNGISSTAQLAKKLQAPVILVINCRSMGDSAAALALGFKTYDKDINFAGVILNCLGSDTHEQMIREAMEKISIPVLGAVRRDNAMQMPERHLGLTPAGEKDTEEKISYIAEKIAQQIDLAELLAVAQTASRLEIAADIAAEKIVKTVKIAVARDKAFSFYYEASLAVLEKYGAEIEFFSPLDDENLPECDAIILGGGFPELFVNELSANKLMLQSLQRAAANNMPIYAECGGFMYLMQEIIDFDGKVWPMAGIIPARAVMQQKLQTVGYVTAKALKANILLDTAENIRGHEFHFSVQEEPANDFPWAFIFTKNRNNAQYKAGYCYKNILASYLHMHFLGAPKSAEHFVNKAKEYKRTK</sequence>
<dbReference type="InterPro" id="IPR011698">
    <property type="entry name" value="GATase_3"/>
</dbReference>
<dbReference type="SUPFAM" id="SSF52317">
    <property type="entry name" value="Class I glutamine amidotransferase-like"/>
    <property type="match status" value="1"/>
</dbReference>
<dbReference type="InterPro" id="IPR027417">
    <property type="entry name" value="P-loop_NTPase"/>
</dbReference>
<comment type="caution">
    <text evidence="10">The sequence shown here is derived from an EMBL/GenBank/DDBJ whole genome shotgun (WGS) entry which is preliminary data.</text>
</comment>
<proteinExistence type="inferred from homology"/>
<keyword evidence="3 7" id="KW-0547">Nucleotide-binding</keyword>
<evidence type="ECO:0000256" key="6">
    <source>
        <dbReference type="ARBA" id="ARBA00022962"/>
    </source>
</evidence>
<evidence type="ECO:0000256" key="5">
    <source>
        <dbReference type="ARBA" id="ARBA00022842"/>
    </source>
</evidence>
<keyword evidence="7" id="KW-0169">Cobalamin biosynthesis</keyword>
<accession>A0A840UPN2</accession>
<dbReference type="EC" id="6.3.5.11" evidence="7"/>
<comment type="function">
    <text evidence="7">Catalyzes the ATP-dependent amidation of the two carboxylate groups at positions a and c of cobyrinate, using either L-glutamine or ammonia as the nitrogen source.</text>
</comment>
<organism evidence="10 11">
    <name type="scientific">Pectinatus brassicae</name>
    <dbReference type="NCBI Taxonomy" id="862415"/>
    <lineage>
        <taxon>Bacteria</taxon>
        <taxon>Bacillati</taxon>
        <taxon>Bacillota</taxon>
        <taxon>Negativicutes</taxon>
        <taxon>Selenomonadales</taxon>
        <taxon>Selenomonadaceae</taxon>
        <taxon>Pectinatus</taxon>
    </lineage>
</organism>
<dbReference type="InterPro" id="IPR029062">
    <property type="entry name" value="Class_I_gatase-like"/>
</dbReference>
<evidence type="ECO:0000313" key="11">
    <source>
        <dbReference type="Proteomes" id="UP000559117"/>
    </source>
</evidence>